<dbReference type="AlphaFoldDB" id="A0A4D6MU07"/>
<proteinExistence type="predicted"/>
<dbReference type="EMBL" id="CP039352">
    <property type="protein sequence ID" value="QCE04101.1"/>
    <property type="molecule type" value="Genomic_DNA"/>
</dbReference>
<evidence type="ECO:0000313" key="2">
    <source>
        <dbReference type="EMBL" id="QCE04101.1"/>
    </source>
</evidence>
<evidence type="ECO:0000256" key="1">
    <source>
        <dbReference type="SAM" id="MobiDB-lite"/>
    </source>
</evidence>
<sequence>MDGSEDPNKPDNPNRSDNQDKPEVDENDLCRWLVCLEELPHLSHGGWKFEDIASSMVVASRFCSSSALLHFPLDSVEKQVVVVSVNGRTMEASMVDLCLGFEQ</sequence>
<evidence type="ECO:0000313" key="3">
    <source>
        <dbReference type="Proteomes" id="UP000501690"/>
    </source>
</evidence>
<reference evidence="2 3" key="1">
    <citation type="submission" date="2019-04" db="EMBL/GenBank/DDBJ databases">
        <title>An improved genome assembly and genetic linkage map for asparagus bean, Vigna unguiculata ssp. sesquipedialis.</title>
        <authorList>
            <person name="Xia Q."/>
            <person name="Zhang R."/>
            <person name="Dong Y."/>
        </authorList>
    </citation>
    <scope>NUCLEOTIDE SEQUENCE [LARGE SCALE GENOMIC DNA]</scope>
    <source>
        <tissue evidence="2">Leaf</tissue>
    </source>
</reference>
<organism evidence="2 3">
    <name type="scientific">Vigna unguiculata</name>
    <name type="common">Cowpea</name>
    <dbReference type="NCBI Taxonomy" id="3917"/>
    <lineage>
        <taxon>Eukaryota</taxon>
        <taxon>Viridiplantae</taxon>
        <taxon>Streptophyta</taxon>
        <taxon>Embryophyta</taxon>
        <taxon>Tracheophyta</taxon>
        <taxon>Spermatophyta</taxon>
        <taxon>Magnoliopsida</taxon>
        <taxon>eudicotyledons</taxon>
        <taxon>Gunneridae</taxon>
        <taxon>Pentapetalae</taxon>
        <taxon>rosids</taxon>
        <taxon>fabids</taxon>
        <taxon>Fabales</taxon>
        <taxon>Fabaceae</taxon>
        <taxon>Papilionoideae</taxon>
        <taxon>50 kb inversion clade</taxon>
        <taxon>NPAAA clade</taxon>
        <taxon>indigoferoid/millettioid clade</taxon>
        <taxon>Phaseoleae</taxon>
        <taxon>Vigna</taxon>
    </lineage>
</organism>
<keyword evidence="3" id="KW-1185">Reference proteome</keyword>
<gene>
    <name evidence="2" type="ORF">DEO72_LG8g2134</name>
</gene>
<feature type="region of interest" description="Disordered" evidence="1">
    <location>
        <begin position="1"/>
        <end position="24"/>
    </location>
</feature>
<accession>A0A4D6MU07</accession>
<dbReference type="Proteomes" id="UP000501690">
    <property type="component" value="Linkage Group LG8"/>
</dbReference>
<protein>
    <submittedName>
        <fullName evidence="2">Uncharacterized protein</fullName>
    </submittedName>
</protein>
<name>A0A4D6MU07_VIGUN</name>